<evidence type="ECO:0000256" key="10">
    <source>
        <dbReference type="PROSITE-ProRule" id="PRU00546"/>
    </source>
</evidence>
<proteinExistence type="inferred from homology"/>
<evidence type="ECO:0000256" key="4">
    <source>
        <dbReference type="ARBA" id="ARBA00022737"/>
    </source>
</evidence>
<keyword evidence="6 9" id="KW-0862">Zinc</keyword>
<dbReference type="InterPro" id="IPR036410">
    <property type="entry name" value="HSP_DnaJ_Cys-rich_dom_sf"/>
</dbReference>
<dbReference type="HAMAP" id="MF_01152">
    <property type="entry name" value="DnaJ"/>
    <property type="match status" value="1"/>
</dbReference>
<feature type="binding site" evidence="9">
    <location>
        <position position="195"/>
    </location>
    <ligand>
        <name>Zn(2+)</name>
        <dbReference type="ChEBI" id="CHEBI:29105"/>
        <label>2</label>
    </ligand>
</feature>
<name>A0ABU2B6N6_9CORY</name>
<evidence type="ECO:0000256" key="5">
    <source>
        <dbReference type="ARBA" id="ARBA00022771"/>
    </source>
</evidence>
<evidence type="ECO:0000313" key="13">
    <source>
        <dbReference type="EMBL" id="MDR7353951.1"/>
    </source>
</evidence>
<dbReference type="PROSITE" id="PS50076">
    <property type="entry name" value="DNAJ_2"/>
    <property type="match status" value="1"/>
</dbReference>
<comment type="cofactor">
    <cofactor evidence="9">
        <name>Zn(2+)</name>
        <dbReference type="ChEBI" id="CHEBI:29105"/>
    </cofactor>
    <text evidence="9">Binds 2 Zn(2+) ions per monomer.</text>
</comment>
<dbReference type="NCBIfam" id="NF008035">
    <property type="entry name" value="PRK10767.1"/>
    <property type="match status" value="1"/>
</dbReference>
<dbReference type="PANTHER" id="PTHR43096">
    <property type="entry name" value="DNAJ HOMOLOG 1, MITOCHONDRIAL-RELATED"/>
    <property type="match status" value="1"/>
</dbReference>
<dbReference type="InterPro" id="IPR001305">
    <property type="entry name" value="HSP_DnaJ_Cys-rich_dom"/>
</dbReference>
<dbReference type="InterPro" id="IPR036869">
    <property type="entry name" value="J_dom_sf"/>
</dbReference>
<feature type="binding site" evidence="9">
    <location>
        <position position="214"/>
    </location>
    <ligand>
        <name>Zn(2+)</name>
        <dbReference type="ChEBI" id="CHEBI:29105"/>
        <label>2</label>
    </ligand>
</feature>
<dbReference type="CDD" id="cd10747">
    <property type="entry name" value="DnaJ_C"/>
    <property type="match status" value="1"/>
</dbReference>
<dbReference type="PRINTS" id="PR00625">
    <property type="entry name" value="JDOMAIN"/>
</dbReference>
<dbReference type="CDD" id="cd06257">
    <property type="entry name" value="DnaJ"/>
    <property type="match status" value="1"/>
</dbReference>
<feature type="binding site" evidence="9">
    <location>
        <position position="231"/>
    </location>
    <ligand>
        <name>Zn(2+)</name>
        <dbReference type="ChEBI" id="CHEBI:29105"/>
        <label>1</label>
    </ligand>
</feature>
<keyword evidence="7 9" id="KW-0346">Stress response</keyword>
<protein>
    <recommendedName>
        <fullName evidence="9">Chaperone protein DnaJ</fullName>
    </recommendedName>
</protein>
<dbReference type="InterPro" id="IPR002939">
    <property type="entry name" value="DnaJ_C"/>
</dbReference>
<accession>A0ABU2B6N6</accession>
<keyword evidence="8 9" id="KW-0143">Chaperone</keyword>
<feature type="zinc finger region" description="CR-type" evidence="10">
    <location>
        <begin position="163"/>
        <end position="240"/>
    </location>
</feature>
<evidence type="ECO:0000256" key="6">
    <source>
        <dbReference type="ARBA" id="ARBA00022833"/>
    </source>
</evidence>
<dbReference type="SUPFAM" id="SSF49493">
    <property type="entry name" value="HSP40/DnaJ peptide-binding domain"/>
    <property type="match status" value="2"/>
</dbReference>
<keyword evidence="14" id="KW-1185">Reference proteome</keyword>
<keyword evidence="3 9" id="KW-0479">Metal-binding</keyword>
<dbReference type="PANTHER" id="PTHR43096:SF54">
    <property type="entry name" value="CHAPERONE PROTEIN DNAJ 1"/>
    <property type="match status" value="1"/>
</dbReference>
<dbReference type="Pfam" id="PF00226">
    <property type="entry name" value="DnaJ"/>
    <property type="match status" value="1"/>
</dbReference>
<dbReference type="InterPro" id="IPR001623">
    <property type="entry name" value="DnaJ_domain"/>
</dbReference>
<organism evidence="13 14">
    <name type="scientific">Corynebacterium felinum</name>
    <dbReference type="NCBI Taxonomy" id="131318"/>
    <lineage>
        <taxon>Bacteria</taxon>
        <taxon>Bacillati</taxon>
        <taxon>Actinomycetota</taxon>
        <taxon>Actinomycetes</taxon>
        <taxon>Mycobacteriales</taxon>
        <taxon>Corynebacteriaceae</taxon>
        <taxon>Corynebacterium</taxon>
    </lineage>
</organism>
<evidence type="ECO:0000313" key="14">
    <source>
        <dbReference type="Proteomes" id="UP001183619"/>
    </source>
</evidence>
<keyword evidence="5 9" id="KW-0863">Zinc-finger</keyword>
<keyword evidence="4 9" id="KW-0677">Repeat</keyword>
<comment type="caution">
    <text evidence="13">The sequence shown here is derived from an EMBL/GenBank/DDBJ whole genome shotgun (WGS) entry which is preliminary data.</text>
</comment>
<dbReference type="SUPFAM" id="SSF46565">
    <property type="entry name" value="Chaperone J-domain"/>
    <property type="match status" value="1"/>
</dbReference>
<evidence type="ECO:0000256" key="9">
    <source>
        <dbReference type="HAMAP-Rule" id="MF_01152"/>
    </source>
</evidence>
<feature type="domain" description="CR-type" evidence="12">
    <location>
        <begin position="163"/>
        <end position="240"/>
    </location>
</feature>
<evidence type="ECO:0000259" key="11">
    <source>
        <dbReference type="PROSITE" id="PS50076"/>
    </source>
</evidence>
<dbReference type="SUPFAM" id="SSF57938">
    <property type="entry name" value="DnaJ/Hsp40 cysteine-rich domain"/>
    <property type="match status" value="1"/>
</dbReference>
<feature type="binding site" evidence="9">
    <location>
        <position position="192"/>
    </location>
    <ligand>
        <name>Zn(2+)</name>
        <dbReference type="ChEBI" id="CHEBI:29105"/>
        <label>2</label>
    </ligand>
</feature>
<dbReference type="Pfam" id="PF00684">
    <property type="entry name" value="DnaJ_CXXCXGXG"/>
    <property type="match status" value="1"/>
</dbReference>
<evidence type="ECO:0000256" key="1">
    <source>
        <dbReference type="ARBA" id="ARBA00022490"/>
    </source>
</evidence>
<dbReference type="Pfam" id="PF01556">
    <property type="entry name" value="DnaJ_C"/>
    <property type="match status" value="1"/>
</dbReference>
<evidence type="ECO:0000256" key="3">
    <source>
        <dbReference type="ARBA" id="ARBA00022723"/>
    </source>
</evidence>
<gene>
    <name evidence="9" type="primary">dnaJ</name>
    <name evidence="13" type="ORF">J2S37_000489</name>
</gene>
<keyword evidence="2 9" id="KW-0235">DNA replication</keyword>
<evidence type="ECO:0000259" key="12">
    <source>
        <dbReference type="PROSITE" id="PS51188"/>
    </source>
</evidence>
<feature type="binding site" evidence="9">
    <location>
        <position position="217"/>
    </location>
    <ligand>
        <name>Zn(2+)</name>
        <dbReference type="ChEBI" id="CHEBI:29105"/>
        <label>2</label>
    </ligand>
</feature>
<evidence type="ECO:0000256" key="7">
    <source>
        <dbReference type="ARBA" id="ARBA00023016"/>
    </source>
</evidence>
<comment type="similarity">
    <text evidence="9">Belongs to the DnaJ family.</text>
</comment>
<keyword evidence="1 9" id="KW-0963">Cytoplasm</keyword>
<dbReference type="NCBIfam" id="NF010872">
    <property type="entry name" value="PRK14279.1"/>
    <property type="match status" value="1"/>
</dbReference>
<feature type="domain" description="J" evidence="11">
    <location>
        <begin position="11"/>
        <end position="76"/>
    </location>
</feature>
<comment type="caution">
    <text evidence="9">Lacks conserved residue(s) required for the propagation of feature annotation.</text>
</comment>
<comment type="domain">
    <text evidence="9">The J domain is necessary and sufficient to stimulate DnaK ATPase activity. Zinc center 1 plays an important role in the autonomous, DnaK-independent chaperone activity of DnaJ. Zinc center 2 is essential for interaction with DnaK and for DnaJ activity.</text>
</comment>
<evidence type="ECO:0000256" key="2">
    <source>
        <dbReference type="ARBA" id="ARBA00022705"/>
    </source>
</evidence>
<comment type="subunit">
    <text evidence="9">Homodimer.</text>
</comment>
<comment type="subcellular location">
    <subcellularLocation>
        <location evidence="9">Cytoplasm</location>
    </subcellularLocation>
</comment>
<feature type="binding site" evidence="9">
    <location>
        <position position="228"/>
    </location>
    <ligand>
        <name>Zn(2+)</name>
        <dbReference type="ChEBI" id="CHEBI:29105"/>
        <label>1</label>
    </ligand>
</feature>
<dbReference type="InterPro" id="IPR008971">
    <property type="entry name" value="HSP40/DnaJ_pept-bd"/>
</dbReference>
<dbReference type="Gene3D" id="2.60.260.20">
    <property type="entry name" value="Urease metallochaperone UreE, N-terminal domain"/>
    <property type="match status" value="2"/>
</dbReference>
<dbReference type="InterPro" id="IPR012724">
    <property type="entry name" value="DnaJ"/>
</dbReference>
<sequence length="396" mass="41196">MAAKNEWADKDYYADLGVSKTATEADIKKAYRKLARENHPDSHPGDTVREERFKKIAEAYDVIGDEAKRKEYDDFKAMVGSGGLGGFGGFGGGFPGGGGFRGQDFDLSDIFGSGGAGASPGGFGDIFGGRFGGGSGARRTARPTRGSDVETEITIDFREAAKGTTFPIQLTGDAPCVACHGSGSRTGATTTCGGCHGTGFRSENRGAFGFSSPCSECDGSGKTITDPCADCRASGTVRRSRSITVRIPVGVEDGQRVRLAGQGEAGPNGLPSGDLYVTVHVRPDEVFTRKGQDLQVTVPVTFAELALGDTIQVPTLDAPVRVKIPAGTPSGRVLRVRGRGVPKRGGGAGDLHVTVEVAVPTTLDDAATAALRDYAHAERESGFSPRAQWAGVGSEK</sequence>
<dbReference type="EMBL" id="JAVDYF010000001">
    <property type="protein sequence ID" value="MDR7353951.1"/>
    <property type="molecule type" value="Genomic_DNA"/>
</dbReference>
<dbReference type="Gene3D" id="2.10.230.10">
    <property type="entry name" value="Heat shock protein DnaJ, cysteine-rich domain"/>
    <property type="match status" value="1"/>
</dbReference>
<evidence type="ECO:0000256" key="8">
    <source>
        <dbReference type="ARBA" id="ARBA00023186"/>
    </source>
</evidence>
<dbReference type="Gene3D" id="1.10.287.110">
    <property type="entry name" value="DnaJ domain"/>
    <property type="match status" value="1"/>
</dbReference>
<comment type="function">
    <text evidence="9">Participates actively in the response to hyperosmotic and heat shock by preventing the aggregation of stress-denatured proteins and by disaggregating proteins, also in an autonomous, DnaK-independent fashion. Unfolded proteins bind initially to DnaJ; upon interaction with the DnaJ-bound protein, DnaK hydrolyzes its bound ATP, resulting in the formation of a stable complex. GrpE releases ADP from DnaK; ATP binding to DnaK triggers the release of the substrate protein, thus completing the reaction cycle. Several rounds of ATP-dependent interactions between DnaJ, DnaK and GrpE are required for fully efficient folding. Also involved, together with DnaK and GrpE, in the DNA replication of plasmids through activation of initiation proteins.</text>
</comment>
<dbReference type="RefSeq" id="WP_277105411.1">
    <property type="nucleotide sequence ID" value="NZ_BAAAJS010000011.1"/>
</dbReference>
<feature type="binding site" evidence="9">
    <location>
        <position position="179"/>
    </location>
    <ligand>
        <name>Zn(2+)</name>
        <dbReference type="ChEBI" id="CHEBI:29105"/>
        <label>1</label>
    </ligand>
</feature>
<dbReference type="PROSITE" id="PS51188">
    <property type="entry name" value="ZF_CR"/>
    <property type="match status" value="1"/>
</dbReference>
<dbReference type="Proteomes" id="UP001183619">
    <property type="component" value="Unassembled WGS sequence"/>
</dbReference>
<feature type="binding site" evidence="9">
    <location>
        <position position="176"/>
    </location>
    <ligand>
        <name>Zn(2+)</name>
        <dbReference type="ChEBI" id="CHEBI:29105"/>
        <label>1</label>
    </ligand>
</feature>
<dbReference type="SMART" id="SM00271">
    <property type="entry name" value="DnaJ"/>
    <property type="match status" value="1"/>
</dbReference>
<reference evidence="13 14" key="1">
    <citation type="submission" date="2023-07" db="EMBL/GenBank/DDBJ databases">
        <title>Sequencing the genomes of 1000 actinobacteria strains.</title>
        <authorList>
            <person name="Klenk H.-P."/>
        </authorList>
    </citation>
    <scope>NUCLEOTIDE SEQUENCE [LARGE SCALE GENOMIC DNA]</scope>
    <source>
        <strain evidence="13 14">DSM 44508</strain>
    </source>
</reference>